<evidence type="ECO:0000313" key="2">
    <source>
        <dbReference type="Proteomes" id="UP001184230"/>
    </source>
</evidence>
<proteinExistence type="predicted"/>
<name>A0ABU1NLZ7_9BURK</name>
<keyword evidence="2" id="KW-1185">Reference proteome</keyword>
<reference evidence="1 2" key="1">
    <citation type="submission" date="2023-07" db="EMBL/GenBank/DDBJ databases">
        <title>Sorghum-associated microbial communities from plants grown in Nebraska, USA.</title>
        <authorList>
            <person name="Schachtman D."/>
        </authorList>
    </citation>
    <scope>NUCLEOTIDE SEQUENCE [LARGE SCALE GENOMIC DNA]</scope>
    <source>
        <strain evidence="1 2">DS1781</strain>
    </source>
</reference>
<dbReference type="EMBL" id="JAVDRF010000017">
    <property type="protein sequence ID" value="MDR6539480.1"/>
    <property type="molecule type" value="Genomic_DNA"/>
</dbReference>
<organism evidence="1 2">
    <name type="scientific">Variovorax soli</name>
    <dbReference type="NCBI Taxonomy" id="376815"/>
    <lineage>
        <taxon>Bacteria</taxon>
        <taxon>Pseudomonadati</taxon>
        <taxon>Pseudomonadota</taxon>
        <taxon>Betaproteobacteria</taxon>
        <taxon>Burkholderiales</taxon>
        <taxon>Comamonadaceae</taxon>
        <taxon>Variovorax</taxon>
    </lineage>
</organism>
<protein>
    <submittedName>
        <fullName evidence="1">Uncharacterized protein</fullName>
    </submittedName>
</protein>
<comment type="caution">
    <text evidence="1">The sequence shown here is derived from an EMBL/GenBank/DDBJ whole genome shotgun (WGS) entry which is preliminary data.</text>
</comment>
<gene>
    <name evidence="1" type="ORF">J2739_005276</name>
</gene>
<dbReference type="Proteomes" id="UP001184230">
    <property type="component" value="Unassembled WGS sequence"/>
</dbReference>
<sequence>MLALKDLMGDSSIGDSPISHSPFWTTSVDPISPAQLASFRARMALD</sequence>
<dbReference type="RefSeq" id="WP_309907201.1">
    <property type="nucleotide sequence ID" value="NZ_JAVDRF010000017.1"/>
</dbReference>
<accession>A0ABU1NLZ7</accession>
<evidence type="ECO:0000313" key="1">
    <source>
        <dbReference type="EMBL" id="MDR6539480.1"/>
    </source>
</evidence>